<dbReference type="PROSITE" id="PS51257">
    <property type="entry name" value="PROKAR_LIPOPROTEIN"/>
    <property type="match status" value="1"/>
</dbReference>
<evidence type="ECO:0000256" key="6">
    <source>
        <dbReference type="SAM" id="SignalP"/>
    </source>
</evidence>
<protein>
    <submittedName>
        <fullName evidence="9">Putative outer membrane starch-binding protein</fullName>
    </submittedName>
</protein>
<evidence type="ECO:0000256" key="4">
    <source>
        <dbReference type="ARBA" id="ARBA00023136"/>
    </source>
</evidence>
<dbReference type="Proteomes" id="UP000316167">
    <property type="component" value="Unassembled WGS sequence"/>
</dbReference>
<dbReference type="RefSeq" id="WP_144885371.1">
    <property type="nucleotide sequence ID" value="NZ_VLLE01000003.1"/>
</dbReference>
<sequence length="609" mass="68441">MKKLYVILFVLAAGILQSCKKFLTADSPSNFTPEYVFASEADAKKSVNSVYALFNQDAYTSRLSNNFAGNTDIECGGVSASPDNSRRDIWSFECTPANADLLTVWNNGFNAINRANECEKGLLEVGLVKEPNSKVMNNLLGEVRALRALWYYWLINHWGDVPFKTKPSRAGDNFYLPRTGRDTILSFLIKDLMEVEPKMAWADELDYGIERINREFVIGFIARLAMMRGGYSLQPDLTMKRKDDYREYYQIANTYAKKLIDLKPRALPDYATVFMNENKYIKPVNSDVLYEVAFHPGFGDVGWNNGVRVDAGTHPYGSGSNYLSFPITYYHSFDTTDKRLPVTCSIIYYDKDLLQQPSGATSIAPGKWNRLLVPTPLGSASAKGTGINWPVMRYADVLLLLAESENELNGPTAVAQDALRLVRQRAFPEALWGEKVTAYINSVAADKQTFFNAIVNERAWEFGGECLRKYDLARWNLFGKKVADTRNTLAQMGIDGNAGTGTYAQLPDYLYYKRNSDGTISWYNKFKKPAVEPPLKDVPSVGSNPDGYTRIAWTRAMYNTTTSGSANYVLWTWRGYTDNTGASSLRYILPLHNSVISSSLGVLQNQYGY</sequence>
<reference evidence="9 10" key="1">
    <citation type="journal article" date="2015" name="Stand. Genomic Sci.">
        <title>Genomic Encyclopedia of Bacterial and Archaeal Type Strains, Phase III: the genomes of soil and plant-associated and newly described type strains.</title>
        <authorList>
            <person name="Whitman W.B."/>
            <person name="Woyke T."/>
            <person name="Klenk H.P."/>
            <person name="Zhou Y."/>
            <person name="Lilburn T.G."/>
            <person name="Beck B.J."/>
            <person name="De Vos P."/>
            <person name="Vandamme P."/>
            <person name="Eisen J.A."/>
            <person name="Garrity G."/>
            <person name="Hugenholtz P."/>
            <person name="Kyrpides N.C."/>
        </authorList>
    </citation>
    <scope>NUCLEOTIDE SEQUENCE [LARGE SCALE GENOMIC DNA]</scope>
    <source>
        <strain evidence="9 10">CGMCC 1.7271</strain>
    </source>
</reference>
<feature type="domain" description="SusD-like N-terminal" evidence="8">
    <location>
        <begin position="40"/>
        <end position="193"/>
    </location>
</feature>
<comment type="similarity">
    <text evidence="2">Belongs to the SusD family.</text>
</comment>
<evidence type="ECO:0000256" key="5">
    <source>
        <dbReference type="ARBA" id="ARBA00023237"/>
    </source>
</evidence>
<dbReference type="SUPFAM" id="SSF48452">
    <property type="entry name" value="TPR-like"/>
    <property type="match status" value="1"/>
</dbReference>
<dbReference type="Gene3D" id="1.25.40.390">
    <property type="match status" value="1"/>
</dbReference>
<accession>A0A562SPZ2</accession>
<dbReference type="OrthoDB" id="5694214at2"/>
<keyword evidence="4" id="KW-0472">Membrane</keyword>
<dbReference type="InterPro" id="IPR011990">
    <property type="entry name" value="TPR-like_helical_dom_sf"/>
</dbReference>
<comment type="subcellular location">
    <subcellularLocation>
        <location evidence="1">Cell outer membrane</location>
    </subcellularLocation>
</comment>
<evidence type="ECO:0000256" key="1">
    <source>
        <dbReference type="ARBA" id="ARBA00004442"/>
    </source>
</evidence>
<gene>
    <name evidence="9" type="ORF">IQ13_1410</name>
</gene>
<dbReference type="InterPro" id="IPR033985">
    <property type="entry name" value="SusD-like_N"/>
</dbReference>
<dbReference type="Pfam" id="PF14322">
    <property type="entry name" value="SusD-like_3"/>
    <property type="match status" value="1"/>
</dbReference>
<evidence type="ECO:0000256" key="2">
    <source>
        <dbReference type="ARBA" id="ARBA00006275"/>
    </source>
</evidence>
<feature type="chain" id="PRO_5021743360" evidence="6">
    <location>
        <begin position="19"/>
        <end position="609"/>
    </location>
</feature>
<keyword evidence="3 6" id="KW-0732">Signal</keyword>
<feature type="domain" description="RagB/SusD" evidence="7">
    <location>
        <begin position="365"/>
        <end position="609"/>
    </location>
</feature>
<comment type="caution">
    <text evidence="9">The sequence shown here is derived from an EMBL/GenBank/DDBJ whole genome shotgun (WGS) entry which is preliminary data.</text>
</comment>
<name>A0A562SPZ2_9BACT</name>
<dbReference type="Pfam" id="PF07980">
    <property type="entry name" value="SusD_RagB"/>
    <property type="match status" value="1"/>
</dbReference>
<proteinExistence type="inferred from homology"/>
<dbReference type="InterPro" id="IPR012944">
    <property type="entry name" value="SusD_RagB_dom"/>
</dbReference>
<evidence type="ECO:0000259" key="7">
    <source>
        <dbReference type="Pfam" id="PF07980"/>
    </source>
</evidence>
<evidence type="ECO:0000256" key="3">
    <source>
        <dbReference type="ARBA" id="ARBA00022729"/>
    </source>
</evidence>
<dbReference type="EMBL" id="VLLE01000003">
    <property type="protein sequence ID" value="TWI83302.1"/>
    <property type="molecule type" value="Genomic_DNA"/>
</dbReference>
<feature type="signal peptide" evidence="6">
    <location>
        <begin position="1"/>
        <end position="18"/>
    </location>
</feature>
<evidence type="ECO:0000259" key="8">
    <source>
        <dbReference type="Pfam" id="PF14322"/>
    </source>
</evidence>
<keyword evidence="10" id="KW-1185">Reference proteome</keyword>
<evidence type="ECO:0000313" key="10">
    <source>
        <dbReference type="Proteomes" id="UP000316167"/>
    </source>
</evidence>
<dbReference type="AlphaFoldDB" id="A0A562SPZ2"/>
<organism evidence="9 10">
    <name type="scientific">Lacibacter cauensis</name>
    <dbReference type="NCBI Taxonomy" id="510947"/>
    <lineage>
        <taxon>Bacteria</taxon>
        <taxon>Pseudomonadati</taxon>
        <taxon>Bacteroidota</taxon>
        <taxon>Chitinophagia</taxon>
        <taxon>Chitinophagales</taxon>
        <taxon>Chitinophagaceae</taxon>
        <taxon>Lacibacter</taxon>
    </lineage>
</organism>
<keyword evidence="5" id="KW-0998">Cell outer membrane</keyword>
<evidence type="ECO:0000313" key="9">
    <source>
        <dbReference type="EMBL" id="TWI83302.1"/>
    </source>
</evidence>
<dbReference type="GO" id="GO:0009279">
    <property type="term" value="C:cell outer membrane"/>
    <property type="evidence" value="ECO:0007669"/>
    <property type="project" value="UniProtKB-SubCell"/>
</dbReference>